<evidence type="ECO:0000313" key="3">
    <source>
        <dbReference type="Proteomes" id="UP000595564"/>
    </source>
</evidence>
<evidence type="ECO:0008006" key="4">
    <source>
        <dbReference type="Google" id="ProtNLM"/>
    </source>
</evidence>
<keyword evidence="3" id="KW-1185">Reference proteome</keyword>
<dbReference type="Proteomes" id="UP000595564">
    <property type="component" value="Chromosome"/>
</dbReference>
<accession>A0A7R6PKM9</accession>
<dbReference type="AlphaFoldDB" id="A0A7R6PKM9"/>
<dbReference type="KEGG" id="thyd:TTHT_0276"/>
<feature type="chain" id="PRO_5032658681" description="FecR protein domain-containing protein" evidence="1">
    <location>
        <begin position="22"/>
        <end position="449"/>
    </location>
</feature>
<proteinExistence type="predicted"/>
<name>A0A7R6PKM9_9BACT</name>
<evidence type="ECO:0000256" key="1">
    <source>
        <dbReference type="SAM" id="SignalP"/>
    </source>
</evidence>
<evidence type="ECO:0000313" key="2">
    <source>
        <dbReference type="EMBL" id="BBB31897.1"/>
    </source>
</evidence>
<dbReference type="EMBL" id="AP017470">
    <property type="protein sequence ID" value="BBB31897.1"/>
    <property type="molecule type" value="Genomic_DNA"/>
</dbReference>
<keyword evidence="1" id="KW-0732">Signal</keyword>
<dbReference type="RefSeq" id="WP_201328231.1">
    <property type="nucleotide sequence ID" value="NZ_AP017470.1"/>
</dbReference>
<protein>
    <recommendedName>
        <fullName evidence="4">FecR protein domain-containing protein</fullName>
    </recommendedName>
</protein>
<reference evidence="2 3" key="1">
    <citation type="journal article" date="2012" name="Extremophiles">
        <title>Thermotomaculum hydrothermale gen. nov., sp. nov., a novel heterotrophic thermophile within the phylum Acidobacteria from a deep-sea hydrothermal vent chimney in the Southern Okinawa Trough.</title>
        <authorList>
            <person name="Izumi H."/>
            <person name="Nunoura T."/>
            <person name="Miyazaki M."/>
            <person name="Mino S."/>
            <person name="Toki T."/>
            <person name="Takai K."/>
            <person name="Sako Y."/>
            <person name="Sawabe T."/>
            <person name="Nakagawa S."/>
        </authorList>
    </citation>
    <scope>NUCLEOTIDE SEQUENCE [LARGE SCALE GENOMIC DNA]</scope>
    <source>
        <strain evidence="2 3">AC55</strain>
    </source>
</reference>
<feature type="signal peptide" evidence="1">
    <location>
        <begin position="1"/>
        <end position="21"/>
    </location>
</feature>
<sequence>MKLKGLMVLILTVLLALPGYSANNDLSHMTAGRVRFAIGNPELYFNGKAYKVGFDYLVLLGSTYDTKDGRLELVDFNNSTYWFDKNTKFHFETIDIGGDKTTLYFGKGKAVIETKKPVVLSLASSSVFLREGGTYLVMRDIEGKDNVYITKLSGKERPSIIKRNKIFTRVHFNTKTDNEFVSWVKQRKHDWALTKSRMLLNSMVDKLPPVLAYTDESGKTRWYRVSYVKPIHQISNVLHDNWYIFNPELTHAYGLLSPSTIYMTDYALWLWFSVNRWNSIKWAWDPFHGWHAEFYYDPLAGFGAEYGFSYDYVEWQLSLSDYLARAGYYCDYHCIYRNTRRGIVKPLPEVRERVFRYVKKPLAIRARLNTDPEIRDARVAAKVGLRESDYRRLDYYAEGGGRRGVPGHAISTGVGRNHSINIPGRPIYTITPVKVIHTDTGRKVRSNVK</sequence>
<organism evidence="2 3">
    <name type="scientific">Thermotomaculum hydrothermale</name>
    <dbReference type="NCBI Taxonomy" id="981385"/>
    <lineage>
        <taxon>Bacteria</taxon>
        <taxon>Pseudomonadati</taxon>
        <taxon>Acidobacteriota</taxon>
        <taxon>Holophagae</taxon>
        <taxon>Thermotomaculales</taxon>
        <taxon>Thermotomaculaceae</taxon>
        <taxon>Thermotomaculum</taxon>
    </lineage>
</organism>
<gene>
    <name evidence="2" type="ORF">TTHT_0276</name>
</gene>